<dbReference type="EMBL" id="JAVRBK010000007">
    <property type="protein sequence ID" value="KAK5640882.1"/>
    <property type="molecule type" value="Genomic_DNA"/>
</dbReference>
<keyword evidence="1" id="KW-0732">Signal</keyword>
<keyword evidence="3" id="KW-1185">Reference proteome</keyword>
<proteinExistence type="predicted"/>
<dbReference type="Proteomes" id="UP001329430">
    <property type="component" value="Chromosome 7"/>
</dbReference>
<comment type="caution">
    <text evidence="2">The sequence shown here is derived from an EMBL/GenBank/DDBJ whole genome shotgun (WGS) entry which is preliminary data.</text>
</comment>
<name>A0AAN7ZFU0_9COLE</name>
<evidence type="ECO:0000313" key="2">
    <source>
        <dbReference type="EMBL" id="KAK5640882.1"/>
    </source>
</evidence>
<feature type="signal peptide" evidence="1">
    <location>
        <begin position="1"/>
        <end position="18"/>
    </location>
</feature>
<accession>A0AAN7ZFU0</accession>
<feature type="chain" id="PRO_5042996748" evidence="1">
    <location>
        <begin position="19"/>
        <end position="118"/>
    </location>
</feature>
<protein>
    <submittedName>
        <fullName evidence="2">Uncharacterized protein</fullName>
    </submittedName>
</protein>
<sequence length="118" mass="13309">MKGSILFVIGFVLQLATGTGTKFLDMIPEDLMETYNKFENGITDECTKETGIETAQAIAAITGETVNDNDQNFLTCYKNRMQDIKTFVDVHCGVANILKTTTKYDCVHERLTEFFQSY</sequence>
<gene>
    <name evidence="2" type="ORF">RI129_009429</name>
</gene>
<evidence type="ECO:0000313" key="3">
    <source>
        <dbReference type="Proteomes" id="UP001329430"/>
    </source>
</evidence>
<reference evidence="2 3" key="1">
    <citation type="journal article" date="2024" name="Insects">
        <title>An Improved Chromosome-Level Genome Assembly of the Firefly Pyrocoelia pectoralis.</title>
        <authorList>
            <person name="Fu X."/>
            <person name="Meyer-Rochow V.B."/>
            <person name="Ballantyne L."/>
            <person name="Zhu X."/>
        </authorList>
    </citation>
    <scope>NUCLEOTIDE SEQUENCE [LARGE SCALE GENOMIC DNA]</scope>
    <source>
        <strain evidence="2">XCY_ONT2</strain>
    </source>
</reference>
<evidence type="ECO:0000256" key="1">
    <source>
        <dbReference type="SAM" id="SignalP"/>
    </source>
</evidence>
<dbReference type="AlphaFoldDB" id="A0AAN7ZFU0"/>
<organism evidence="2 3">
    <name type="scientific">Pyrocoelia pectoralis</name>
    <dbReference type="NCBI Taxonomy" id="417401"/>
    <lineage>
        <taxon>Eukaryota</taxon>
        <taxon>Metazoa</taxon>
        <taxon>Ecdysozoa</taxon>
        <taxon>Arthropoda</taxon>
        <taxon>Hexapoda</taxon>
        <taxon>Insecta</taxon>
        <taxon>Pterygota</taxon>
        <taxon>Neoptera</taxon>
        <taxon>Endopterygota</taxon>
        <taxon>Coleoptera</taxon>
        <taxon>Polyphaga</taxon>
        <taxon>Elateriformia</taxon>
        <taxon>Elateroidea</taxon>
        <taxon>Lampyridae</taxon>
        <taxon>Lampyrinae</taxon>
        <taxon>Pyrocoelia</taxon>
    </lineage>
</organism>